<comment type="caution">
    <text evidence="1">The sequence shown here is derived from an EMBL/GenBank/DDBJ whole genome shotgun (WGS) entry which is preliminary data.</text>
</comment>
<proteinExistence type="predicted"/>
<protein>
    <submittedName>
        <fullName evidence="1">Uncharacterized protein</fullName>
    </submittedName>
</protein>
<evidence type="ECO:0000313" key="1">
    <source>
        <dbReference type="EMBL" id="KAI5655968.1"/>
    </source>
</evidence>
<keyword evidence="2" id="KW-1185">Reference proteome</keyword>
<sequence>MAHVLRPLLQWPRRHQQSGTSAAFHHLLSSSSPFFSKSYRQLLPFTSSFPFSYRSAHLRSGPLRFRDAPLTSDSTDSDDDGNSKKSRNEKKREAKRAVRWGMELANFSPSQIKRIIQVTLLEREAYDAIMLVKRLGRDVREGKRRQFNYIGRLLREVDPELMDGLIQATKDGDHDKFQDLSGSETLIIGDGDDEAAETEDEYEEQESRYQIDAVTRWFNGLINKDIDITNEIYSLQDVDFDRQELRRLVRKLYSVQEHQPNSEEKGEKLEKDVASAQRSLRRFLQGLAKQLSIE</sequence>
<accession>A0ACC0A7I7</accession>
<organism evidence="1 2">
    <name type="scientific">Catharanthus roseus</name>
    <name type="common">Madagascar periwinkle</name>
    <name type="synonym">Vinca rosea</name>
    <dbReference type="NCBI Taxonomy" id="4058"/>
    <lineage>
        <taxon>Eukaryota</taxon>
        <taxon>Viridiplantae</taxon>
        <taxon>Streptophyta</taxon>
        <taxon>Embryophyta</taxon>
        <taxon>Tracheophyta</taxon>
        <taxon>Spermatophyta</taxon>
        <taxon>Magnoliopsida</taxon>
        <taxon>eudicotyledons</taxon>
        <taxon>Gunneridae</taxon>
        <taxon>Pentapetalae</taxon>
        <taxon>asterids</taxon>
        <taxon>lamiids</taxon>
        <taxon>Gentianales</taxon>
        <taxon>Apocynaceae</taxon>
        <taxon>Rauvolfioideae</taxon>
        <taxon>Vinceae</taxon>
        <taxon>Catharanthinae</taxon>
        <taxon>Catharanthus</taxon>
    </lineage>
</organism>
<dbReference type="EMBL" id="CM044706">
    <property type="protein sequence ID" value="KAI5655968.1"/>
    <property type="molecule type" value="Genomic_DNA"/>
</dbReference>
<reference evidence="2" key="1">
    <citation type="journal article" date="2023" name="Nat. Plants">
        <title>Single-cell RNA sequencing provides a high-resolution roadmap for understanding the multicellular compartmentation of specialized metabolism.</title>
        <authorList>
            <person name="Sun S."/>
            <person name="Shen X."/>
            <person name="Li Y."/>
            <person name="Li Y."/>
            <person name="Wang S."/>
            <person name="Li R."/>
            <person name="Zhang H."/>
            <person name="Shen G."/>
            <person name="Guo B."/>
            <person name="Wei J."/>
            <person name="Xu J."/>
            <person name="St-Pierre B."/>
            <person name="Chen S."/>
            <person name="Sun C."/>
        </authorList>
    </citation>
    <scope>NUCLEOTIDE SEQUENCE [LARGE SCALE GENOMIC DNA]</scope>
</reference>
<gene>
    <name evidence="1" type="ORF">M9H77_24761</name>
</gene>
<evidence type="ECO:0000313" key="2">
    <source>
        <dbReference type="Proteomes" id="UP001060085"/>
    </source>
</evidence>
<name>A0ACC0A7I7_CATRO</name>
<dbReference type="Proteomes" id="UP001060085">
    <property type="component" value="Linkage Group LG06"/>
</dbReference>